<protein>
    <recommendedName>
        <fullName evidence="3">Transposase</fullName>
    </recommendedName>
</protein>
<comment type="caution">
    <text evidence="1">The sequence shown here is derived from an EMBL/GenBank/DDBJ whole genome shotgun (WGS) entry which is preliminary data.</text>
</comment>
<accession>A0ABN8K7C0</accession>
<proteinExistence type="predicted"/>
<reference evidence="1" key="1">
    <citation type="submission" date="2022-03" db="EMBL/GenBank/DDBJ databases">
        <authorList>
            <person name="Brunel B."/>
        </authorList>
    </citation>
    <scope>NUCLEOTIDE SEQUENCE</scope>
    <source>
        <strain evidence="1">STM4922sample</strain>
    </source>
</reference>
<evidence type="ECO:0000313" key="1">
    <source>
        <dbReference type="EMBL" id="CAH2405411.1"/>
    </source>
</evidence>
<evidence type="ECO:0008006" key="3">
    <source>
        <dbReference type="Google" id="ProtNLM"/>
    </source>
</evidence>
<name>A0ABN8K7C0_9HYPH</name>
<gene>
    <name evidence="1" type="ORF">MES4922_40231</name>
</gene>
<dbReference type="EMBL" id="CAKXZS010000034">
    <property type="protein sequence ID" value="CAH2405411.1"/>
    <property type="molecule type" value="Genomic_DNA"/>
</dbReference>
<sequence length="61" mass="7311">MAAWRNSERHARPVTPIIRKYKDEIKWNRLLRERPLSLPGHRGALAALSPNVWRKMERRSH</sequence>
<keyword evidence="2" id="KW-1185">Reference proteome</keyword>
<evidence type="ECO:0000313" key="2">
    <source>
        <dbReference type="Proteomes" id="UP001152604"/>
    </source>
</evidence>
<organism evidence="1 2">
    <name type="scientific">Mesorhizobium ventifaucium</name>
    <dbReference type="NCBI Taxonomy" id="666020"/>
    <lineage>
        <taxon>Bacteria</taxon>
        <taxon>Pseudomonadati</taxon>
        <taxon>Pseudomonadota</taxon>
        <taxon>Alphaproteobacteria</taxon>
        <taxon>Hyphomicrobiales</taxon>
        <taxon>Phyllobacteriaceae</taxon>
        <taxon>Mesorhizobium</taxon>
    </lineage>
</organism>
<dbReference type="Proteomes" id="UP001152604">
    <property type="component" value="Unassembled WGS sequence"/>
</dbReference>